<dbReference type="EMBL" id="CM037021">
    <property type="protein sequence ID" value="KAH7668571.1"/>
    <property type="molecule type" value="Genomic_DNA"/>
</dbReference>
<protein>
    <submittedName>
        <fullName evidence="1">Uncharacterized protein</fullName>
    </submittedName>
</protein>
<sequence length="111" mass="12991">MDFNCHMFRNDIIYNVIDDIALHYVKLKRRKELIGAQRDWQSNFMYGELVQIKGGIPALVLCNPDPESSYSEFLEKCDNLFLREWTRQNARFEFISPLHSTGSSETTLTPD</sequence>
<evidence type="ECO:0000313" key="2">
    <source>
        <dbReference type="Proteomes" id="UP000827976"/>
    </source>
</evidence>
<accession>A0ACB7V582</accession>
<reference evidence="2" key="1">
    <citation type="journal article" date="2022" name="Nat. Commun.">
        <title>Chromosome evolution and the genetic basis of agronomically important traits in greater yam.</title>
        <authorList>
            <person name="Bredeson J.V."/>
            <person name="Lyons J.B."/>
            <person name="Oniyinde I.O."/>
            <person name="Okereke N.R."/>
            <person name="Kolade O."/>
            <person name="Nnabue I."/>
            <person name="Nwadili C.O."/>
            <person name="Hribova E."/>
            <person name="Parker M."/>
            <person name="Nwogha J."/>
            <person name="Shu S."/>
            <person name="Carlson J."/>
            <person name="Kariba R."/>
            <person name="Muthemba S."/>
            <person name="Knop K."/>
            <person name="Barton G.J."/>
            <person name="Sherwood A.V."/>
            <person name="Lopez-Montes A."/>
            <person name="Asiedu R."/>
            <person name="Jamnadass R."/>
            <person name="Muchugi A."/>
            <person name="Goodstein D."/>
            <person name="Egesi C.N."/>
            <person name="Featherston J."/>
            <person name="Asfaw A."/>
            <person name="Simpson G.G."/>
            <person name="Dolezel J."/>
            <person name="Hendre P.S."/>
            <person name="Van Deynze A."/>
            <person name="Kumar P.L."/>
            <person name="Obidiegwu J.E."/>
            <person name="Bhattacharjee R."/>
            <person name="Rokhsar D.S."/>
        </authorList>
    </citation>
    <scope>NUCLEOTIDE SEQUENCE [LARGE SCALE GENOMIC DNA]</scope>
    <source>
        <strain evidence="2">cv. TDa95/00328</strain>
    </source>
</reference>
<proteinExistence type="predicted"/>
<keyword evidence="2" id="KW-1185">Reference proteome</keyword>
<dbReference type="Proteomes" id="UP000827976">
    <property type="component" value="Chromosome 11"/>
</dbReference>
<evidence type="ECO:0000313" key="1">
    <source>
        <dbReference type="EMBL" id="KAH7668571.1"/>
    </source>
</evidence>
<comment type="caution">
    <text evidence="1">The sequence shown here is derived from an EMBL/GenBank/DDBJ whole genome shotgun (WGS) entry which is preliminary data.</text>
</comment>
<name>A0ACB7V582_DIOAL</name>
<gene>
    <name evidence="1" type="ORF">IHE45_11G019300</name>
</gene>
<organism evidence="1 2">
    <name type="scientific">Dioscorea alata</name>
    <name type="common">Purple yam</name>
    <dbReference type="NCBI Taxonomy" id="55571"/>
    <lineage>
        <taxon>Eukaryota</taxon>
        <taxon>Viridiplantae</taxon>
        <taxon>Streptophyta</taxon>
        <taxon>Embryophyta</taxon>
        <taxon>Tracheophyta</taxon>
        <taxon>Spermatophyta</taxon>
        <taxon>Magnoliopsida</taxon>
        <taxon>Liliopsida</taxon>
        <taxon>Dioscoreales</taxon>
        <taxon>Dioscoreaceae</taxon>
        <taxon>Dioscorea</taxon>
    </lineage>
</organism>